<reference evidence="2 3" key="1">
    <citation type="submission" date="2019-07" db="EMBL/GenBank/DDBJ databases">
        <title>Venturia inaequalis Genome Resource.</title>
        <authorList>
            <person name="Lichtner F.J."/>
        </authorList>
    </citation>
    <scope>NUCLEOTIDE SEQUENCE [LARGE SCALE GENOMIC DNA]</scope>
    <source>
        <strain evidence="2 3">DMI_063113</strain>
    </source>
</reference>
<feature type="domain" description="DSBA-like thioredoxin" evidence="1">
    <location>
        <begin position="249"/>
        <end position="457"/>
    </location>
</feature>
<protein>
    <recommendedName>
        <fullName evidence="1">DSBA-like thioredoxin domain-containing protein</fullName>
    </recommendedName>
</protein>
<dbReference type="EMBL" id="WNWR01000255">
    <property type="protein sequence ID" value="KAE9986568.1"/>
    <property type="molecule type" value="Genomic_DNA"/>
</dbReference>
<gene>
    <name evidence="2" type="ORF">EG327_004240</name>
</gene>
<comment type="caution">
    <text evidence="2">The sequence shown here is derived from an EMBL/GenBank/DDBJ whole genome shotgun (WGS) entry which is preliminary data.</text>
</comment>
<accession>A0A8H3VGE9</accession>
<dbReference type="PANTHER" id="PTHR42943">
    <property type="entry name" value="GLUTATHIONE S-TRANSFERASE KAPPA"/>
    <property type="match status" value="1"/>
</dbReference>
<dbReference type="InterPro" id="IPR051924">
    <property type="entry name" value="GST_Kappa/NadH"/>
</dbReference>
<dbReference type="GO" id="GO:0005739">
    <property type="term" value="C:mitochondrion"/>
    <property type="evidence" value="ECO:0007669"/>
    <property type="project" value="TreeGrafter"/>
</dbReference>
<evidence type="ECO:0000259" key="1">
    <source>
        <dbReference type="Pfam" id="PF01323"/>
    </source>
</evidence>
<name>A0A8H3VGE9_VENIN</name>
<dbReference type="GO" id="GO:0006749">
    <property type="term" value="P:glutathione metabolic process"/>
    <property type="evidence" value="ECO:0007669"/>
    <property type="project" value="TreeGrafter"/>
</dbReference>
<dbReference type="InterPro" id="IPR001853">
    <property type="entry name" value="DSBA-like_thioredoxin_dom"/>
</dbReference>
<organism evidence="2 3">
    <name type="scientific">Venturia inaequalis</name>
    <name type="common">Apple scab fungus</name>
    <dbReference type="NCBI Taxonomy" id="5025"/>
    <lineage>
        <taxon>Eukaryota</taxon>
        <taxon>Fungi</taxon>
        <taxon>Dikarya</taxon>
        <taxon>Ascomycota</taxon>
        <taxon>Pezizomycotina</taxon>
        <taxon>Dothideomycetes</taxon>
        <taxon>Pleosporomycetidae</taxon>
        <taxon>Venturiales</taxon>
        <taxon>Venturiaceae</taxon>
        <taxon>Venturia</taxon>
    </lineage>
</organism>
<keyword evidence="3" id="KW-1185">Reference proteome</keyword>
<dbReference type="GO" id="GO:0005777">
    <property type="term" value="C:peroxisome"/>
    <property type="evidence" value="ECO:0007669"/>
    <property type="project" value="TreeGrafter"/>
</dbReference>
<dbReference type="InterPro" id="IPR036249">
    <property type="entry name" value="Thioredoxin-like_sf"/>
</dbReference>
<dbReference type="SUPFAM" id="SSF52833">
    <property type="entry name" value="Thioredoxin-like"/>
    <property type="match status" value="2"/>
</dbReference>
<feature type="domain" description="DSBA-like thioredoxin" evidence="1">
    <location>
        <begin position="19"/>
        <end position="210"/>
    </location>
</feature>
<evidence type="ECO:0000313" key="3">
    <source>
        <dbReference type="Proteomes" id="UP000490939"/>
    </source>
</evidence>
<evidence type="ECO:0000313" key="2">
    <source>
        <dbReference type="EMBL" id="KAE9986568.1"/>
    </source>
</evidence>
<sequence length="483" mass="54329">MYKPPLPSFRYLSGNRTSTRVEALASRVNADLIWTPVLLGAIYRLTAAPQGAAGSASDVFNPAKKKISSASFARTINRYQIPYNPSSTHLRKTTAALRLLHHVSNHERAALTHALYKAYWVDEADITDHKVLLDIARKSGIASAGNLGEDVFRDEEDRKRLERATDDVIKRGSPGVPAFWIEDEVWTDGKGQRRQGRLYWGQDRMLFVEAQLRALQLRVPLEKVPSISTLHPRCVWNVPQHLVNQGVKLEFWYDFSSPWAFLGWTQLESFKKTFSSGLQIEMKPILLGALFREIGAPNAPMLALSEQKRNYANLDIADWPRLWNAVNAQEQTMDKPIEYRFPDKFPIRSPTLLRCAIVDPSCIPVLYRACWERNLDMSDEKVLAKTLSEAGFNATELLTKASTQSVKDTLRANTQEAKDNGLCGVPSYRVSHRTTDGWKVNNGIVWGQDESNVVKDLISGWDAETGGVVADVGVEHQREASKL</sequence>
<dbReference type="AlphaFoldDB" id="A0A8H3VGE9"/>
<dbReference type="GO" id="GO:0004364">
    <property type="term" value="F:glutathione transferase activity"/>
    <property type="evidence" value="ECO:0007669"/>
    <property type="project" value="TreeGrafter"/>
</dbReference>
<dbReference type="Pfam" id="PF01323">
    <property type="entry name" value="DSBA"/>
    <property type="match status" value="2"/>
</dbReference>
<proteinExistence type="predicted"/>
<dbReference type="Proteomes" id="UP000490939">
    <property type="component" value="Unassembled WGS sequence"/>
</dbReference>
<dbReference type="PANTHER" id="PTHR42943:SF2">
    <property type="entry name" value="GLUTATHIONE S-TRANSFERASE KAPPA 1"/>
    <property type="match status" value="1"/>
</dbReference>
<dbReference type="GO" id="GO:0004602">
    <property type="term" value="F:glutathione peroxidase activity"/>
    <property type="evidence" value="ECO:0007669"/>
    <property type="project" value="TreeGrafter"/>
</dbReference>
<dbReference type="Gene3D" id="3.40.30.10">
    <property type="entry name" value="Glutaredoxin"/>
    <property type="match status" value="2"/>
</dbReference>